<name>A0ABS8WR23_DATST</name>
<comment type="caution">
    <text evidence="1">The sequence shown here is derived from an EMBL/GenBank/DDBJ whole genome shotgun (WGS) entry which is preliminary data.</text>
</comment>
<evidence type="ECO:0000313" key="2">
    <source>
        <dbReference type="Proteomes" id="UP000823775"/>
    </source>
</evidence>
<protein>
    <submittedName>
        <fullName evidence="1">Uncharacterized protein</fullName>
    </submittedName>
</protein>
<accession>A0ABS8WR23</accession>
<proteinExistence type="predicted"/>
<evidence type="ECO:0000313" key="1">
    <source>
        <dbReference type="EMBL" id="MCE3051619.1"/>
    </source>
</evidence>
<dbReference type="EMBL" id="JACEIK010008773">
    <property type="protein sequence ID" value="MCE3051619.1"/>
    <property type="molecule type" value="Genomic_DNA"/>
</dbReference>
<dbReference type="Proteomes" id="UP000823775">
    <property type="component" value="Unassembled WGS sequence"/>
</dbReference>
<feature type="non-terminal residue" evidence="1">
    <location>
        <position position="57"/>
    </location>
</feature>
<sequence>MGIILGKICVEIPNTNRFNLQLIKKITMTAPSITTSSEKIEMTAPVITKSGDRENNT</sequence>
<keyword evidence="2" id="KW-1185">Reference proteome</keyword>
<reference evidence="1 2" key="1">
    <citation type="journal article" date="2021" name="BMC Genomics">
        <title>Datura genome reveals duplications of psychoactive alkaloid biosynthetic genes and high mutation rate following tissue culture.</title>
        <authorList>
            <person name="Rajewski A."/>
            <person name="Carter-House D."/>
            <person name="Stajich J."/>
            <person name="Litt A."/>
        </authorList>
    </citation>
    <scope>NUCLEOTIDE SEQUENCE [LARGE SCALE GENOMIC DNA]</scope>
    <source>
        <strain evidence="1">AR-01</strain>
    </source>
</reference>
<gene>
    <name evidence="1" type="ORF">HAX54_050341</name>
</gene>
<organism evidence="1 2">
    <name type="scientific">Datura stramonium</name>
    <name type="common">Jimsonweed</name>
    <name type="synonym">Common thornapple</name>
    <dbReference type="NCBI Taxonomy" id="4076"/>
    <lineage>
        <taxon>Eukaryota</taxon>
        <taxon>Viridiplantae</taxon>
        <taxon>Streptophyta</taxon>
        <taxon>Embryophyta</taxon>
        <taxon>Tracheophyta</taxon>
        <taxon>Spermatophyta</taxon>
        <taxon>Magnoliopsida</taxon>
        <taxon>eudicotyledons</taxon>
        <taxon>Gunneridae</taxon>
        <taxon>Pentapetalae</taxon>
        <taxon>asterids</taxon>
        <taxon>lamiids</taxon>
        <taxon>Solanales</taxon>
        <taxon>Solanaceae</taxon>
        <taxon>Solanoideae</taxon>
        <taxon>Datureae</taxon>
        <taxon>Datura</taxon>
    </lineage>
</organism>